<reference evidence="2 3" key="1">
    <citation type="journal article" date="2015" name="Nature">
        <title>rRNA introns, odd ribosomes, and small enigmatic genomes across a large radiation of phyla.</title>
        <authorList>
            <person name="Brown C.T."/>
            <person name="Hug L.A."/>
            <person name="Thomas B.C."/>
            <person name="Sharon I."/>
            <person name="Castelle C.J."/>
            <person name="Singh A."/>
            <person name="Wilkins M.J."/>
            <person name="Williams K.H."/>
            <person name="Banfield J.F."/>
        </authorList>
    </citation>
    <scope>NUCLEOTIDE SEQUENCE [LARGE SCALE GENOMIC DNA]</scope>
</reference>
<dbReference type="Pfam" id="PF07883">
    <property type="entry name" value="Cupin_2"/>
    <property type="match status" value="1"/>
</dbReference>
<name>A0A0G0FP59_9BACT</name>
<accession>A0A0G0FP59</accession>
<dbReference type="Proteomes" id="UP000034316">
    <property type="component" value="Unassembled WGS sequence"/>
</dbReference>
<evidence type="ECO:0000259" key="1">
    <source>
        <dbReference type="Pfam" id="PF07883"/>
    </source>
</evidence>
<dbReference type="EMBL" id="LBRB01000001">
    <property type="protein sequence ID" value="KKP89200.1"/>
    <property type="molecule type" value="Genomic_DNA"/>
</dbReference>
<dbReference type="InterPro" id="IPR013096">
    <property type="entry name" value="Cupin_2"/>
</dbReference>
<comment type="caution">
    <text evidence="2">The sequence shown here is derived from an EMBL/GenBank/DDBJ whole genome shotgun (WGS) entry which is preliminary data.</text>
</comment>
<protein>
    <submittedName>
        <fullName evidence="2">Cupin region</fullName>
    </submittedName>
</protein>
<evidence type="ECO:0000313" key="2">
    <source>
        <dbReference type="EMBL" id="KKP89200.1"/>
    </source>
</evidence>
<dbReference type="PANTHER" id="PTHR43346">
    <property type="entry name" value="LIGAND BINDING DOMAIN PROTEIN, PUTATIVE (AFU_ORTHOLOGUE AFUA_6G14370)-RELATED"/>
    <property type="match status" value="1"/>
</dbReference>
<dbReference type="PANTHER" id="PTHR43346:SF1">
    <property type="entry name" value="QUERCETIN 2,3-DIOXYGENASE-RELATED"/>
    <property type="match status" value="1"/>
</dbReference>
<organism evidence="2 3">
    <name type="scientific">Berkelbacteria bacterium GW2011_GWA2_35_9</name>
    <dbReference type="NCBI Taxonomy" id="1618333"/>
    <lineage>
        <taxon>Bacteria</taxon>
        <taxon>Candidatus Berkelbacteria</taxon>
    </lineage>
</organism>
<sequence>MNTYIGNIEKETLENNNFQKVLFTAKHSQLVVMSLKAGEDIGSEVHQLDQFIRVDKGTGKTVLDGKETEISDGFAVVVPSGVEHNIINTGTDEMKLYTVYSPPNHKDGTVHKTKEIAESGEEHFDGQTSL</sequence>
<gene>
    <name evidence="2" type="ORF">UR93_C0001G0032</name>
</gene>
<evidence type="ECO:0000313" key="3">
    <source>
        <dbReference type="Proteomes" id="UP000034316"/>
    </source>
</evidence>
<dbReference type="CDD" id="cd02223">
    <property type="entry name" value="cupin_Bh2720-like"/>
    <property type="match status" value="1"/>
</dbReference>
<dbReference type="InterPro" id="IPR052538">
    <property type="entry name" value="Flavonoid_dioxygenase-like"/>
</dbReference>
<proteinExistence type="predicted"/>
<dbReference type="SUPFAM" id="SSF51182">
    <property type="entry name" value="RmlC-like cupins"/>
    <property type="match status" value="1"/>
</dbReference>
<dbReference type="AlphaFoldDB" id="A0A0G0FP59"/>
<dbReference type="Gene3D" id="2.60.120.10">
    <property type="entry name" value="Jelly Rolls"/>
    <property type="match status" value="1"/>
</dbReference>
<dbReference type="InterPro" id="IPR011051">
    <property type="entry name" value="RmlC_Cupin_sf"/>
</dbReference>
<dbReference type="InterPro" id="IPR014710">
    <property type="entry name" value="RmlC-like_jellyroll"/>
</dbReference>
<dbReference type="STRING" id="1618333.UR93_C0001G0032"/>
<feature type="domain" description="Cupin type-2" evidence="1">
    <location>
        <begin position="32"/>
        <end position="100"/>
    </location>
</feature>